<dbReference type="InterPro" id="IPR050141">
    <property type="entry name" value="GCL_type2/YbdK_subfam"/>
</dbReference>
<dbReference type="SUPFAM" id="SSF55931">
    <property type="entry name" value="Glutamine synthetase/guanido kinase"/>
    <property type="match status" value="1"/>
</dbReference>
<dbReference type="InterPro" id="IPR006336">
    <property type="entry name" value="GCS2"/>
</dbReference>
<proteinExistence type="inferred from homology"/>
<evidence type="ECO:0000256" key="4">
    <source>
        <dbReference type="ARBA" id="ARBA00048819"/>
    </source>
</evidence>
<dbReference type="PANTHER" id="PTHR36510">
    <property type="entry name" value="GLUTAMATE--CYSTEINE LIGASE 2-RELATED"/>
    <property type="match status" value="1"/>
</dbReference>
<dbReference type="GO" id="GO:0004357">
    <property type="term" value="F:glutamate-cysteine ligase activity"/>
    <property type="evidence" value="ECO:0007669"/>
    <property type="project" value="UniProtKB-EC"/>
</dbReference>
<gene>
    <name evidence="7" type="ORF">FRZ00_20720</name>
</gene>
<evidence type="ECO:0000256" key="6">
    <source>
        <dbReference type="SAM" id="MobiDB-lite"/>
    </source>
</evidence>
<dbReference type="OrthoDB" id="9803842at2"/>
<keyword evidence="8" id="KW-1185">Reference proteome</keyword>
<evidence type="ECO:0000256" key="5">
    <source>
        <dbReference type="HAMAP-Rule" id="MF_01609"/>
    </source>
</evidence>
<evidence type="ECO:0000313" key="8">
    <source>
        <dbReference type="Proteomes" id="UP000327000"/>
    </source>
</evidence>
<dbReference type="EC" id="6.3.2.2" evidence="5"/>
<evidence type="ECO:0000256" key="3">
    <source>
        <dbReference type="ARBA" id="ARBA00022840"/>
    </source>
</evidence>
<dbReference type="Proteomes" id="UP000327000">
    <property type="component" value="Unassembled WGS sequence"/>
</dbReference>
<reference evidence="7 8" key="1">
    <citation type="journal article" date="2019" name="Microb. Cell Fact.">
        <title>Exploring novel herbicidin analogues by transcriptional regulator overexpression and MS/MS molecular networking.</title>
        <authorList>
            <person name="Shi Y."/>
            <person name="Gu R."/>
            <person name="Li Y."/>
            <person name="Wang X."/>
            <person name="Ren W."/>
            <person name="Li X."/>
            <person name="Wang L."/>
            <person name="Xie Y."/>
            <person name="Hong B."/>
        </authorList>
    </citation>
    <scope>NUCLEOTIDE SEQUENCE [LARGE SCALE GENOMIC DNA]</scope>
    <source>
        <strain evidence="7 8">US-43</strain>
    </source>
</reference>
<evidence type="ECO:0000256" key="2">
    <source>
        <dbReference type="ARBA" id="ARBA00022741"/>
    </source>
</evidence>
<dbReference type="EMBL" id="VOKX01000069">
    <property type="protein sequence ID" value="KAB7839946.1"/>
    <property type="molecule type" value="Genomic_DNA"/>
</dbReference>
<dbReference type="InterPro" id="IPR014746">
    <property type="entry name" value="Gln_synth/guanido_kin_cat_dom"/>
</dbReference>
<organism evidence="7 8">
    <name type="scientific">Streptomyces mobaraensis</name>
    <name type="common">Streptoverticillium mobaraense</name>
    <dbReference type="NCBI Taxonomy" id="35621"/>
    <lineage>
        <taxon>Bacteria</taxon>
        <taxon>Bacillati</taxon>
        <taxon>Actinomycetota</taxon>
        <taxon>Actinomycetes</taxon>
        <taxon>Kitasatosporales</taxon>
        <taxon>Streptomycetaceae</taxon>
        <taxon>Streptomyces</taxon>
    </lineage>
</organism>
<keyword evidence="3 5" id="KW-0067">ATP-binding</keyword>
<name>A0A5N5W4G1_STRMB</name>
<dbReference type="InterPro" id="IPR011793">
    <property type="entry name" value="YbdK"/>
</dbReference>
<comment type="function">
    <text evidence="5">ATP-dependent carboxylate-amine ligase which exhibits weak glutamate--cysteine ligase activity.</text>
</comment>
<comment type="catalytic activity">
    <reaction evidence="4 5">
        <text>L-cysteine + L-glutamate + ATP = gamma-L-glutamyl-L-cysteine + ADP + phosphate + H(+)</text>
        <dbReference type="Rhea" id="RHEA:13285"/>
        <dbReference type="ChEBI" id="CHEBI:15378"/>
        <dbReference type="ChEBI" id="CHEBI:29985"/>
        <dbReference type="ChEBI" id="CHEBI:30616"/>
        <dbReference type="ChEBI" id="CHEBI:35235"/>
        <dbReference type="ChEBI" id="CHEBI:43474"/>
        <dbReference type="ChEBI" id="CHEBI:58173"/>
        <dbReference type="ChEBI" id="CHEBI:456216"/>
        <dbReference type="EC" id="6.3.2.2"/>
    </reaction>
</comment>
<dbReference type="NCBIfam" id="NF010041">
    <property type="entry name" value="PRK13517.1-1"/>
    <property type="match status" value="1"/>
</dbReference>
<evidence type="ECO:0000313" key="7">
    <source>
        <dbReference type="EMBL" id="KAB7839946.1"/>
    </source>
</evidence>
<dbReference type="GO" id="GO:0042398">
    <property type="term" value="P:modified amino acid biosynthetic process"/>
    <property type="evidence" value="ECO:0007669"/>
    <property type="project" value="InterPro"/>
</dbReference>
<dbReference type="PANTHER" id="PTHR36510:SF1">
    <property type="entry name" value="GLUTAMATE--CYSTEINE LIGASE 2-RELATED"/>
    <property type="match status" value="1"/>
</dbReference>
<comment type="similarity">
    <text evidence="5">Belongs to the glutamate--cysteine ligase type 2 family. YbdK subfamily.</text>
</comment>
<dbReference type="AlphaFoldDB" id="A0A5N5W4G1"/>
<comment type="caution">
    <text evidence="7">The sequence shown here is derived from an EMBL/GenBank/DDBJ whole genome shotgun (WGS) entry which is preliminary data.</text>
</comment>
<keyword evidence="1 5" id="KW-0436">Ligase</keyword>
<dbReference type="Pfam" id="PF04107">
    <property type="entry name" value="GCS2"/>
    <property type="match status" value="1"/>
</dbReference>
<accession>A0A5N5W4G1</accession>
<dbReference type="NCBIfam" id="TIGR02050">
    <property type="entry name" value="gshA_cyan_rel"/>
    <property type="match status" value="1"/>
</dbReference>
<dbReference type="GO" id="GO:0005524">
    <property type="term" value="F:ATP binding"/>
    <property type="evidence" value="ECO:0007669"/>
    <property type="project" value="UniProtKB-KW"/>
</dbReference>
<feature type="region of interest" description="Disordered" evidence="6">
    <location>
        <begin position="1"/>
        <end position="30"/>
    </location>
</feature>
<dbReference type="HAMAP" id="MF_01609">
    <property type="entry name" value="Glu_cys_ligase_2"/>
    <property type="match status" value="1"/>
</dbReference>
<dbReference type="Gene3D" id="3.30.590.20">
    <property type="match status" value="1"/>
</dbReference>
<feature type="region of interest" description="Disordered" evidence="6">
    <location>
        <begin position="388"/>
        <end position="408"/>
    </location>
</feature>
<dbReference type="RefSeq" id="WP_152264510.1">
    <property type="nucleotide sequence ID" value="NZ_VOKX01000069.1"/>
</dbReference>
<evidence type="ECO:0000256" key="1">
    <source>
        <dbReference type="ARBA" id="ARBA00022598"/>
    </source>
</evidence>
<protein>
    <recommendedName>
        <fullName evidence="5">Putative glutamate--cysteine ligase 2</fullName>
        <ecNumber evidence="5">6.3.2.2</ecNumber>
    </recommendedName>
    <alternativeName>
        <fullName evidence="5">Gamma-glutamylcysteine synthetase 2</fullName>
        <shortName evidence="5">GCS 2</shortName>
        <shortName evidence="5">Gamma-GCS 2</shortName>
    </alternativeName>
</protein>
<keyword evidence="2 5" id="KW-0547">Nucleotide-binding</keyword>
<sequence>MTSRGWWAEQPEGHRAAGATEGAPRADRGAGSLTLGAEEEYLLVDPVSRRLRPDAEKVVAEAAAELGGRVTRELTRYQVEVRTEPHRDLADFTDDIASLRRAVARAAARHGLALVSSGTPVLARPAPTAFSDGERYARSVAEFGALDDEQSVCACHVHIGVPDPDLALGVSNHLRAHLPVLVALAANSPFWDGRDTGYAGWRTMTWARWPAAGPPPYLASRAHFEDLVAQLAATGAVMDRSGLYWDIRPSHHVPTLEFRAADAASSAADTVLLAALVRASVATALADIEAGKAPLRPSDELLRAAYWRAARDGLAGSGVDVRTGRLAPATALVERFLDGLRPDVLRRDDMAAIRAGWARLRAHGNGAHRQRAAYRVRRGLTDVVDHLIGEASGPGGSASGRTVKPDGP</sequence>